<sequence>GVLARLQHAGHPVERGIHVRAPHGFDEGADDVVVLLAPLVVEQRLLLQRLLRGLPVHLRAPIGGSHLQRGEGLARIPSGCLGDELKGLVVHLHLAAQPLGGHHRPAQHAHQFLFFQPAQGDDTGA</sequence>
<dbReference type="Proteomes" id="UP000032702">
    <property type="component" value="Unassembled WGS sequence"/>
</dbReference>
<proteinExistence type="predicted"/>
<name>Q08N20_STIAD</name>
<organism evidence="1 2">
    <name type="scientific">Stigmatella aurantiaca (strain DW4/3-1)</name>
    <dbReference type="NCBI Taxonomy" id="378806"/>
    <lineage>
        <taxon>Bacteria</taxon>
        <taxon>Pseudomonadati</taxon>
        <taxon>Myxococcota</taxon>
        <taxon>Myxococcia</taxon>
        <taxon>Myxococcales</taxon>
        <taxon>Cystobacterineae</taxon>
        <taxon>Archangiaceae</taxon>
        <taxon>Stigmatella</taxon>
    </lineage>
</organism>
<accession>Q08N20</accession>
<gene>
    <name evidence="1" type="ORF">STIAU_6310</name>
</gene>
<feature type="non-terminal residue" evidence="1">
    <location>
        <position position="1"/>
    </location>
</feature>
<protein>
    <submittedName>
        <fullName evidence="1">Uncharacterized protein</fullName>
    </submittedName>
</protein>
<reference evidence="1 2" key="1">
    <citation type="submission" date="2006-04" db="EMBL/GenBank/DDBJ databases">
        <authorList>
            <person name="Nierman W.C."/>
        </authorList>
    </citation>
    <scope>NUCLEOTIDE SEQUENCE [LARGE SCALE GENOMIC DNA]</scope>
    <source>
        <strain evidence="1 2">DW4/3-1</strain>
    </source>
</reference>
<comment type="caution">
    <text evidence="1">The sequence shown here is derived from an EMBL/GenBank/DDBJ whole genome shotgun (WGS) entry which is preliminary data.</text>
</comment>
<evidence type="ECO:0000313" key="1">
    <source>
        <dbReference type="EMBL" id="EAU61880.1"/>
    </source>
</evidence>
<dbReference type="AlphaFoldDB" id="Q08N20"/>
<evidence type="ECO:0000313" key="2">
    <source>
        <dbReference type="Proteomes" id="UP000032702"/>
    </source>
</evidence>
<dbReference type="EMBL" id="AAMD01000311">
    <property type="protein sequence ID" value="EAU61880.1"/>
    <property type="molecule type" value="Genomic_DNA"/>
</dbReference>